<keyword evidence="5" id="KW-0378">Hydrolase</keyword>
<proteinExistence type="predicted"/>
<keyword evidence="7" id="KW-1185">Reference proteome</keyword>
<keyword evidence="2" id="KW-1277">Toxin-antitoxin system</keyword>
<evidence type="ECO:0000256" key="1">
    <source>
        <dbReference type="ARBA" id="ARBA00022553"/>
    </source>
</evidence>
<evidence type="ECO:0000313" key="7">
    <source>
        <dbReference type="Proteomes" id="UP000317332"/>
    </source>
</evidence>
<dbReference type="PANTHER" id="PTHR34139:SF1">
    <property type="entry name" value="RNASE MJ1380-RELATED"/>
    <property type="match status" value="1"/>
</dbReference>
<accession>A0A506PNX6</accession>
<evidence type="ECO:0000256" key="2">
    <source>
        <dbReference type="ARBA" id="ARBA00022649"/>
    </source>
</evidence>
<evidence type="ECO:0000256" key="3">
    <source>
        <dbReference type="ARBA" id="ARBA00022722"/>
    </source>
</evidence>
<evidence type="ECO:0000256" key="5">
    <source>
        <dbReference type="ARBA" id="ARBA00022801"/>
    </source>
</evidence>
<evidence type="ECO:0000313" key="6">
    <source>
        <dbReference type="EMBL" id="TPV34992.1"/>
    </source>
</evidence>
<gene>
    <name evidence="6" type="ORF">FJ651_05550</name>
</gene>
<dbReference type="GO" id="GO:0004540">
    <property type="term" value="F:RNA nuclease activity"/>
    <property type="evidence" value="ECO:0007669"/>
    <property type="project" value="InterPro"/>
</dbReference>
<dbReference type="GO" id="GO:0000166">
    <property type="term" value="F:nucleotide binding"/>
    <property type="evidence" value="ECO:0007669"/>
    <property type="project" value="UniProtKB-KW"/>
</dbReference>
<organism evidence="6 7">
    <name type="scientific">Paucihalobacter ruber</name>
    <dbReference type="NCBI Taxonomy" id="2567861"/>
    <lineage>
        <taxon>Bacteria</taxon>
        <taxon>Pseudomonadati</taxon>
        <taxon>Bacteroidota</taxon>
        <taxon>Flavobacteriia</taxon>
        <taxon>Flavobacteriales</taxon>
        <taxon>Flavobacteriaceae</taxon>
        <taxon>Paucihalobacter</taxon>
    </lineage>
</organism>
<dbReference type="InterPro" id="IPR051813">
    <property type="entry name" value="HepT_RNase_toxin"/>
</dbReference>
<dbReference type="OrthoDB" id="955324at2"/>
<dbReference type="RefSeq" id="WP_140989468.1">
    <property type="nucleotide sequence ID" value="NZ_VHIQ01000002.1"/>
</dbReference>
<dbReference type="GO" id="GO:0110001">
    <property type="term" value="C:toxin-antitoxin complex"/>
    <property type="evidence" value="ECO:0007669"/>
    <property type="project" value="InterPro"/>
</dbReference>
<dbReference type="AlphaFoldDB" id="A0A506PNX6"/>
<dbReference type="EMBL" id="VHIQ01000002">
    <property type="protein sequence ID" value="TPV34992.1"/>
    <property type="molecule type" value="Genomic_DNA"/>
</dbReference>
<keyword evidence="3" id="KW-0540">Nuclease</keyword>
<name>A0A506PNX6_9FLAO</name>
<dbReference type="GO" id="GO:0016787">
    <property type="term" value="F:hydrolase activity"/>
    <property type="evidence" value="ECO:0007669"/>
    <property type="project" value="UniProtKB-KW"/>
</dbReference>
<comment type="caution">
    <text evidence="6">The sequence shown here is derived from an EMBL/GenBank/DDBJ whole genome shotgun (WGS) entry which is preliminary data.</text>
</comment>
<sequence>MNNEIKTWLFDILQSINEIDSYYLDKPKLYEAYQNDIKTKRAIERNLEIIGEAVNRIRKSDSQINLENADKIVATRNRIIHGYDSVSDDLVWSIVLNSLPKLKENVNNLLNEGF</sequence>
<protein>
    <submittedName>
        <fullName evidence="6">DUF86 domain-containing protein</fullName>
    </submittedName>
</protein>
<evidence type="ECO:0000256" key="4">
    <source>
        <dbReference type="ARBA" id="ARBA00022741"/>
    </source>
</evidence>
<dbReference type="InterPro" id="IPR008201">
    <property type="entry name" value="HepT-like"/>
</dbReference>
<dbReference type="Pfam" id="PF01934">
    <property type="entry name" value="HepT-like"/>
    <property type="match status" value="1"/>
</dbReference>
<keyword evidence="4" id="KW-0547">Nucleotide-binding</keyword>
<reference evidence="6 7" key="1">
    <citation type="submission" date="2019-06" db="EMBL/GenBank/DDBJ databases">
        <title>Flavobacteriaceae Paucihalobacterium erythroidium CWB-1, complete genome.</title>
        <authorList>
            <person name="Wu S."/>
        </authorList>
    </citation>
    <scope>NUCLEOTIDE SEQUENCE [LARGE SCALE GENOMIC DNA]</scope>
    <source>
        <strain evidence="6 7">CWB-1</strain>
    </source>
</reference>
<dbReference type="PANTHER" id="PTHR34139">
    <property type="entry name" value="UPF0331 PROTEIN MJ0127"/>
    <property type="match status" value="1"/>
</dbReference>
<dbReference type="Proteomes" id="UP000317332">
    <property type="component" value="Unassembled WGS sequence"/>
</dbReference>
<keyword evidence="1" id="KW-0597">Phosphoprotein</keyword>